<keyword evidence="3" id="KW-1185">Reference proteome</keyword>
<comment type="caution">
    <text evidence="2">The sequence shown here is derived from an EMBL/GenBank/DDBJ whole genome shotgun (WGS) entry which is preliminary data.</text>
</comment>
<dbReference type="EMBL" id="CAUWAG010000011">
    <property type="protein sequence ID" value="CAJ2508400.1"/>
    <property type="molecule type" value="Genomic_DNA"/>
</dbReference>
<dbReference type="Proteomes" id="UP001295740">
    <property type="component" value="Unassembled WGS sequence"/>
</dbReference>
<dbReference type="AlphaFoldDB" id="A0AAI8YKS4"/>
<keyword evidence="1" id="KW-0812">Transmembrane</keyword>
<feature type="transmembrane region" description="Helical" evidence="1">
    <location>
        <begin position="82"/>
        <end position="106"/>
    </location>
</feature>
<keyword evidence="1" id="KW-1133">Transmembrane helix</keyword>
<evidence type="ECO:0000313" key="3">
    <source>
        <dbReference type="Proteomes" id="UP001295740"/>
    </source>
</evidence>
<organism evidence="2 3">
    <name type="scientific">Anthostomella pinea</name>
    <dbReference type="NCBI Taxonomy" id="933095"/>
    <lineage>
        <taxon>Eukaryota</taxon>
        <taxon>Fungi</taxon>
        <taxon>Dikarya</taxon>
        <taxon>Ascomycota</taxon>
        <taxon>Pezizomycotina</taxon>
        <taxon>Sordariomycetes</taxon>
        <taxon>Xylariomycetidae</taxon>
        <taxon>Xylariales</taxon>
        <taxon>Xylariaceae</taxon>
        <taxon>Anthostomella</taxon>
    </lineage>
</organism>
<protein>
    <submittedName>
        <fullName evidence="2">Uu.00g134260.m01.CDS01</fullName>
    </submittedName>
</protein>
<evidence type="ECO:0000256" key="1">
    <source>
        <dbReference type="SAM" id="Phobius"/>
    </source>
</evidence>
<gene>
    <name evidence="2" type="ORF">KHLLAP_LOCUS8868</name>
</gene>
<name>A0AAI8YKS4_9PEZI</name>
<sequence length="154" mass="16961">MLCIPSLSRSTPFSRPIVCPWCHHSSGAALSARISSASAQSVSRSASVWHPLEADIEIVEDGTTQDGDEGEDERQSRRRLRVVAKTALPTPVVLVMLLVVDTGIGWQVVDTSRKRKDGWRDVRSENGRKAGFRGLEDLEHPMSAINISARNENE</sequence>
<evidence type="ECO:0000313" key="2">
    <source>
        <dbReference type="EMBL" id="CAJ2508400.1"/>
    </source>
</evidence>
<reference evidence="2" key="1">
    <citation type="submission" date="2023-10" db="EMBL/GenBank/DDBJ databases">
        <authorList>
            <person name="Hackl T."/>
        </authorList>
    </citation>
    <scope>NUCLEOTIDE SEQUENCE</scope>
</reference>
<proteinExistence type="predicted"/>
<keyword evidence="1" id="KW-0472">Membrane</keyword>
<accession>A0AAI8YKS4</accession>